<evidence type="ECO:0000313" key="1">
    <source>
        <dbReference type="EMBL" id="MBB4045069.1"/>
    </source>
</evidence>
<evidence type="ECO:0000313" key="2">
    <source>
        <dbReference type="Proteomes" id="UP000560658"/>
    </source>
</evidence>
<organism evidence="1 2">
    <name type="scientific">Bacteroides reticulotermitis</name>
    <dbReference type="NCBI Taxonomy" id="1133319"/>
    <lineage>
        <taxon>Bacteria</taxon>
        <taxon>Pseudomonadati</taxon>
        <taxon>Bacteroidota</taxon>
        <taxon>Bacteroidia</taxon>
        <taxon>Bacteroidales</taxon>
        <taxon>Bacteroidaceae</taxon>
        <taxon>Bacteroides</taxon>
    </lineage>
</organism>
<comment type="caution">
    <text evidence="1">The sequence shown here is derived from an EMBL/GenBank/DDBJ whole genome shotgun (WGS) entry which is preliminary data.</text>
</comment>
<dbReference type="Proteomes" id="UP000560658">
    <property type="component" value="Unassembled WGS sequence"/>
</dbReference>
<accession>A0A840D2P5</accession>
<keyword evidence="2" id="KW-1185">Reference proteome</keyword>
<dbReference type="AlphaFoldDB" id="A0A840D2P5"/>
<dbReference type="EMBL" id="JACIER010000012">
    <property type="protein sequence ID" value="MBB4045069.1"/>
    <property type="molecule type" value="Genomic_DNA"/>
</dbReference>
<protein>
    <submittedName>
        <fullName evidence="1">Uncharacterized protein</fullName>
    </submittedName>
</protein>
<sequence>MILILDLVLLQPANKNQLLLNTGGHRENDPKVFEKTFRLGSS</sequence>
<gene>
    <name evidence="1" type="ORF">GGR06_002879</name>
</gene>
<name>A0A840D2P5_9BACE</name>
<reference evidence="1" key="1">
    <citation type="submission" date="2020-08" db="EMBL/GenBank/DDBJ databases">
        <title>Genomic Encyclopedia of Type Strains, Phase IV (KMG-IV): sequencing the most valuable type-strain genomes for metagenomic binning, comparative biology and taxonomic classification.</title>
        <authorList>
            <person name="Goeker M."/>
        </authorList>
    </citation>
    <scope>NUCLEOTIDE SEQUENCE [LARGE SCALE GENOMIC DNA]</scope>
    <source>
        <strain evidence="1">DSM 105720</strain>
    </source>
</reference>
<proteinExistence type="predicted"/>